<dbReference type="Proteomes" id="UP000184357">
    <property type="component" value="Unassembled WGS sequence"/>
</dbReference>
<dbReference type="Gene3D" id="1.10.10.10">
    <property type="entry name" value="Winged helix-like DNA-binding domain superfamily/Winged helix DNA-binding domain"/>
    <property type="match status" value="1"/>
</dbReference>
<evidence type="ECO:0000256" key="3">
    <source>
        <dbReference type="ARBA" id="ARBA00023163"/>
    </source>
</evidence>
<dbReference type="InterPro" id="IPR000485">
    <property type="entry name" value="AsnC-type_HTH_dom"/>
</dbReference>
<dbReference type="GO" id="GO:0003700">
    <property type="term" value="F:DNA-binding transcription factor activity"/>
    <property type="evidence" value="ECO:0007669"/>
    <property type="project" value="InterPro"/>
</dbReference>
<dbReference type="SMART" id="SM00746">
    <property type="entry name" value="TRASH"/>
    <property type="match status" value="1"/>
</dbReference>
<dbReference type="PANTHER" id="PTHR43413:SF4">
    <property type="entry name" value="HTH-TYPE TRANSCRIPTIONAL REGULATOR LYSM"/>
    <property type="match status" value="1"/>
</dbReference>
<dbReference type="CDD" id="cd00090">
    <property type="entry name" value="HTH_ARSR"/>
    <property type="match status" value="1"/>
</dbReference>
<evidence type="ECO:0000313" key="6">
    <source>
        <dbReference type="Proteomes" id="UP000184357"/>
    </source>
</evidence>
<keyword evidence="6" id="KW-1185">Reference proteome</keyword>
<evidence type="ECO:0000256" key="2">
    <source>
        <dbReference type="ARBA" id="ARBA00023125"/>
    </source>
</evidence>
<name>A0A1M5U263_9EURY</name>
<dbReference type="PANTHER" id="PTHR43413">
    <property type="entry name" value="TRANSCRIPTIONAL REGULATOR, ASNC FAMILY"/>
    <property type="match status" value="1"/>
</dbReference>
<dbReference type="InterPro" id="IPR011991">
    <property type="entry name" value="ArsR-like_HTH"/>
</dbReference>
<dbReference type="STRING" id="43928.SAMN05443636_2882"/>
<feature type="domain" description="HTH asnC-type" evidence="4">
    <location>
        <begin position="4"/>
        <end position="67"/>
    </location>
</feature>
<dbReference type="InterPro" id="IPR050684">
    <property type="entry name" value="HTH-Siroheme_Decarb"/>
</dbReference>
<evidence type="ECO:0000313" key="5">
    <source>
        <dbReference type="EMBL" id="SHH56936.1"/>
    </source>
</evidence>
<organism evidence="5 6">
    <name type="scientific">Halobaculum gomorrense</name>
    <dbReference type="NCBI Taxonomy" id="43928"/>
    <lineage>
        <taxon>Archaea</taxon>
        <taxon>Methanobacteriati</taxon>
        <taxon>Methanobacteriota</taxon>
        <taxon>Stenosarchaea group</taxon>
        <taxon>Halobacteria</taxon>
        <taxon>Halobacteriales</taxon>
        <taxon>Haloferacaceae</taxon>
        <taxon>Halobaculum</taxon>
    </lineage>
</organism>
<gene>
    <name evidence="5" type="ORF">SAMN05443636_2882</name>
</gene>
<keyword evidence="1" id="KW-0805">Transcription regulation</keyword>
<keyword evidence="3" id="KW-0804">Transcription</keyword>
<dbReference type="InterPro" id="IPR019888">
    <property type="entry name" value="Tscrpt_reg_AsnC-like"/>
</dbReference>
<evidence type="ECO:0000256" key="1">
    <source>
        <dbReference type="ARBA" id="ARBA00023015"/>
    </source>
</evidence>
<dbReference type="Pfam" id="PF13412">
    <property type="entry name" value="HTH_24"/>
    <property type="match status" value="1"/>
</dbReference>
<dbReference type="EMBL" id="FQWV01000009">
    <property type="protein sequence ID" value="SHH56936.1"/>
    <property type="molecule type" value="Genomic_DNA"/>
</dbReference>
<dbReference type="OrthoDB" id="33200at2157"/>
<dbReference type="AlphaFoldDB" id="A0A1M5U263"/>
<keyword evidence="2" id="KW-0238">DNA-binding</keyword>
<dbReference type="PRINTS" id="PR00033">
    <property type="entry name" value="HTHASNC"/>
</dbReference>
<dbReference type="Pfam" id="PF24273">
    <property type="entry name" value="TRASH_HVO_1752_C"/>
    <property type="match status" value="1"/>
</dbReference>
<dbReference type="SMART" id="SM00418">
    <property type="entry name" value="HTH_ARSR"/>
    <property type="match status" value="1"/>
</dbReference>
<dbReference type="SMART" id="SM00344">
    <property type="entry name" value="HTH_ASNC"/>
    <property type="match status" value="1"/>
</dbReference>
<dbReference type="InterPro" id="IPR011017">
    <property type="entry name" value="TRASH_dom"/>
</dbReference>
<sequence>MRDLDETDMEILRMLSADGRRSYSDIGEAVDLSAPAVSDRVSRLREAGVIRRFTIDVDRSTLRAGTPVLLRFELPPGGAVEVLGALREREAVEHVFTTAEGDVVAFARIAGDAVDEWVAAVVGADAIDDYAVELVSGVDWNPSVTATEFALECAECGNSVTSEGVASRIGGTLYHFCCPTCESTFADRYERMEEGAAESG</sequence>
<dbReference type="GO" id="GO:0043565">
    <property type="term" value="F:sequence-specific DNA binding"/>
    <property type="evidence" value="ECO:0007669"/>
    <property type="project" value="InterPro"/>
</dbReference>
<dbReference type="RefSeq" id="WP_073310829.1">
    <property type="nucleotide sequence ID" value="NZ_FQWV01000009.1"/>
</dbReference>
<dbReference type="SUPFAM" id="SSF46785">
    <property type="entry name" value="Winged helix' DNA-binding domain"/>
    <property type="match status" value="1"/>
</dbReference>
<dbReference type="PROSITE" id="PS50956">
    <property type="entry name" value="HTH_ASNC_2"/>
    <property type="match status" value="1"/>
</dbReference>
<dbReference type="InterPro" id="IPR036390">
    <property type="entry name" value="WH_DNA-bd_sf"/>
</dbReference>
<protein>
    <submittedName>
        <fullName evidence="5">Transcriptional regulator, AsnC family</fullName>
    </submittedName>
</protein>
<dbReference type="InterPro" id="IPR056526">
    <property type="entry name" value="TRASH_HVO_1752"/>
</dbReference>
<dbReference type="InterPro" id="IPR036388">
    <property type="entry name" value="WH-like_DNA-bd_sf"/>
</dbReference>
<reference evidence="5 6" key="1">
    <citation type="submission" date="2016-11" db="EMBL/GenBank/DDBJ databases">
        <authorList>
            <person name="Jaros S."/>
            <person name="Januszkiewicz K."/>
            <person name="Wedrychowicz H."/>
        </authorList>
    </citation>
    <scope>NUCLEOTIDE SEQUENCE [LARGE SCALE GENOMIC DNA]</scope>
    <source>
        <strain evidence="5 6">DSM 9297</strain>
    </source>
</reference>
<dbReference type="InterPro" id="IPR001845">
    <property type="entry name" value="HTH_ArsR_DNA-bd_dom"/>
</dbReference>
<proteinExistence type="predicted"/>
<accession>A0A1M5U263</accession>
<evidence type="ECO:0000259" key="4">
    <source>
        <dbReference type="PROSITE" id="PS50956"/>
    </source>
</evidence>